<dbReference type="OrthoDB" id="6348918at2759"/>
<dbReference type="SUPFAM" id="SSF50494">
    <property type="entry name" value="Trypsin-like serine proteases"/>
    <property type="match status" value="1"/>
</dbReference>
<dbReference type="GO" id="GO:0004252">
    <property type="term" value="F:serine-type endopeptidase activity"/>
    <property type="evidence" value="ECO:0007669"/>
    <property type="project" value="InterPro"/>
</dbReference>
<keyword evidence="3" id="KW-1185">Reference proteome</keyword>
<dbReference type="InterPro" id="IPR001254">
    <property type="entry name" value="Trypsin_dom"/>
</dbReference>
<reference evidence="2 3" key="1">
    <citation type="submission" date="2018-04" db="EMBL/GenBank/DDBJ databases">
        <authorList>
            <person name="Zhang X."/>
            <person name="Yuan J."/>
            <person name="Li F."/>
            <person name="Xiang J."/>
        </authorList>
    </citation>
    <scope>NUCLEOTIDE SEQUENCE [LARGE SCALE GENOMIC DNA]</scope>
    <source>
        <tissue evidence="2">Muscle</tissue>
    </source>
</reference>
<name>A0A3R7M8Y0_PENVA</name>
<dbReference type="InterPro" id="IPR043504">
    <property type="entry name" value="Peptidase_S1_PA_chymotrypsin"/>
</dbReference>
<proteinExistence type="predicted"/>
<accession>A0A3R7M8Y0</accession>
<reference evidence="2 3" key="2">
    <citation type="submission" date="2019-01" db="EMBL/GenBank/DDBJ databases">
        <title>The decoding of complex shrimp genome reveals the adaptation for benthos swimmer, frequently molting mechanism and breeding impact on genome.</title>
        <authorList>
            <person name="Sun Y."/>
            <person name="Gao Y."/>
            <person name="Yu Y."/>
        </authorList>
    </citation>
    <scope>NUCLEOTIDE SEQUENCE [LARGE SCALE GENOMIC DNA]</scope>
    <source>
        <tissue evidence="2">Muscle</tissue>
    </source>
</reference>
<dbReference type="Pfam" id="PF00089">
    <property type="entry name" value="Trypsin"/>
    <property type="match status" value="1"/>
</dbReference>
<dbReference type="Gene3D" id="2.40.10.10">
    <property type="entry name" value="Trypsin-like serine proteases"/>
    <property type="match status" value="1"/>
</dbReference>
<sequence>MCDDVCGSLAGYTGRISNPTQAATTIPWVVVVDILRDNLYIRASGILISRKHILTAAYIFYQGSPTGTDNVVVRLTAGEYDLSEPESPAVQVLYTSDVLINENFDASMSELDYNIAILTLPGDGFTLNSRVLPICLGNSTVMDYIKTTYSAVKLSGYPATNMSTISINFCNFLLADYFFCLFTLAAPDTPCYGDTGSAYYETYSDGRIYAVGMVTAITQTVCPVGGFVIPATDICYFYDWINENTSPRHCNP</sequence>
<dbReference type="GO" id="GO:0006508">
    <property type="term" value="P:proteolysis"/>
    <property type="evidence" value="ECO:0007669"/>
    <property type="project" value="InterPro"/>
</dbReference>
<protein>
    <submittedName>
        <fullName evidence="2">Putative proclotting enzyme-like</fullName>
    </submittedName>
</protein>
<evidence type="ECO:0000313" key="3">
    <source>
        <dbReference type="Proteomes" id="UP000283509"/>
    </source>
</evidence>
<evidence type="ECO:0000259" key="1">
    <source>
        <dbReference type="PROSITE" id="PS50240"/>
    </source>
</evidence>
<organism evidence="2 3">
    <name type="scientific">Penaeus vannamei</name>
    <name type="common">Whiteleg shrimp</name>
    <name type="synonym">Litopenaeus vannamei</name>
    <dbReference type="NCBI Taxonomy" id="6689"/>
    <lineage>
        <taxon>Eukaryota</taxon>
        <taxon>Metazoa</taxon>
        <taxon>Ecdysozoa</taxon>
        <taxon>Arthropoda</taxon>
        <taxon>Crustacea</taxon>
        <taxon>Multicrustacea</taxon>
        <taxon>Malacostraca</taxon>
        <taxon>Eumalacostraca</taxon>
        <taxon>Eucarida</taxon>
        <taxon>Decapoda</taxon>
        <taxon>Dendrobranchiata</taxon>
        <taxon>Penaeoidea</taxon>
        <taxon>Penaeidae</taxon>
        <taxon>Penaeus</taxon>
    </lineage>
</organism>
<gene>
    <name evidence="2" type="ORF">C7M84_006247</name>
</gene>
<dbReference type="InterPro" id="IPR051333">
    <property type="entry name" value="CLIP_Serine_Protease"/>
</dbReference>
<dbReference type="PROSITE" id="PS50240">
    <property type="entry name" value="TRYPSIN_DOM"/>
    <property type="match status" value="1"/>
</dbReference>
<comment type="caution">
    <text evidence="2">The sequence shown here is derived from an EMBL/GenBank/DDBJ whole genome shotgun (WGS) entry which is preliminary data.</text>
</comment>
<dbReference type="InterPro" id="IPR009003">
    <property type="entry name" value="Peptidase_S1_PA"/>
</dbReference>
<dbReference type="PANTHER" id="PTHR24260">
    <property type="match status" value="1"/>
</dbReference>
<dbReference type="AlphaFoldDB" id="A0A3R7M8Y0"/>
<feature type="domain" description="Peptidase S1" evidence="1">
    <location>
        <begin position="9"/>
        <end position="246"/>
    </location>
</feature>
<dbReference type="EMBL" id="QCYY01001799">
    <property type="protein sequence ID" value="ROT75220.1"/>
    <property type="molecule type" value="Genomic_DNA"/>
</dbReference>
<dbReference type="PANTHER" id="PTHR24260:SF136">
    <property type="entry name" value="GH08193P-RELATED"/>
    <property type="match status" value="1"/>
</dbReference>
<dbReference type="SMART" id="SM00020">
    <property type="entry name" value="Tryp_SPc"/>
    <property type="match status" value="1"/>
</dbReference>
<dbReference type="Proteomes" id="UP000283509">
    <property type="component" value="Unassembled WGS sequence"/>
</dbReference>
<evidence type="ECO:0000313" key="2">
    <source>
        <dbReference type="EMBL" id="ROT75220.1"/>
    </source>
</evidence>